<evidence type="ECO:0000313" key="1">
    <source>
        <dbReference type="EMBL" id="XBC46219.1"/>
    </source>
</evidence>
<sequence>MLKDNQQYNENVKGNTAFLEELKQKLPEFVNFEISGGGVHLPSI</sequence>
<dbReference type="KEGG" id="dst:VUQ06_09120"/>
<reference evidence="2" key="1">
    <citation type="submission" date="2023-12" db="EMBL/GenBank/DDBJ databases">
        <title>Dolosigranulum savutii sp. nov. isolated from human upper respiratory samples collected in Botswana.</title>
        <authorList>
            <person name="Kelly M.S."/>
        </authorList>
    </citation>
    <scope>NUCLEOTIDE SEQUENCE</scope>
    <source>
        <strain evidence="2">MSK294</strain>
        <strain evidence="1">MSK433</strain>
    </source>
</reference>
<name>A0AB74U2X2_9LACT</name>
<gene>
    <name evidence="2" type="ORF">VUQ06_09120</name>
    <name evidence="1" type="ORF">VUQ08_00985</name>
</gene>
<dbReference type="RefSeq" id="WP_347300548.1">
    <property type="nucleotide sequence ID" value="NZ_CP142433.1"/>
</dbReference>
<proteinExistence type="predicted"/>
<dbReference type="AlphaFoldDB" id="A0AB74U2X2"/>
<evidence type="ECO:0000313" key="2">
    <source>
        <dbReference type="EMBL" id="XBC49628.1"/>
    </source>
</evidence>
<protein>
    <submittedName>
        <fullName evidence="2">Uncharacterized protein</fullName>
    </submittedName>
</protein>
<dbReference type="EMBL" id="CP142433">
    <property type="protein sequence ID" value="XBC46219.1"/>
    <property type="molecule type" value="Genomic_DNA"/>
</dbReference>
<accession>A0AB74U2X2</accession>
<organism evidence="2">
    <name type="scientific">Dolosigranulum savutiense</name>
    <dbReference type="NCBI Taxonomy" id="3110288"/>
    <lineage>
        <taxon>Bacteria</taxon>
        <taxon>Bacillati</taxon>
        <taxon>Bacillota</taxon>
        <taxon>Bacilli</taxon>
        <taxon>Lactobacillales</taxon>
        <taxon>Carnobacteriaceae</taxon>
        <taxon>Dolosigranulum</taxon>
    </lineage>
</organism>
<dbReference type="EMBL" id="CP142435">
    <property type="protein sequence ID" value="XBC49628.1"/>
    <property type="molecule type" value="Genomic_DNA"/>
</dbReference>